<dbReference type="AlphaFoldDB" id="A0A0G0U456"/>
<evidence type="ECO:0000256" key="5">
    <source>
        <dbReference type="ARBA" id="ARBA00022989"/>
    </source>
</evidence>
<comment type="caution">
    <text evidence="10">The sequence shown here is derived from an EMBL/GenBank/DDBJ whole genome shotgun (WGS) entry which is preliminary data.</text>
</comment>
<gene>
    <name evidence="10" type="ORF">UU29_C0001G0074</name>
</gene>
<dbReference type="GO" id="GO:0006465">
    <property type="term" value="P:signal peptide processing"/>
    <property type="evidence" value="ECO:0007669"/>
    <property type="project" value="TreeGrafter"/>
</dbReference>
<feature type="domain" description="Prepilin type IV endopeptidase peptidase" evidence="8">
    <location>
        <begin position="114"/>
        <end position="253"/>
    </location>
</feature>
<comment type="similarity">
    <text evidence="2">Belongs to the peptidase A24 family.</text>
</comment>
<feature type="transmembrane region" description="Helical" evidence="7">
    <location>
        <begin position="140"/>
        <end position="161"/>
    </location>
</feature>
<accession>A0A0G0U456</accession>
<feature type="transmembrane region" description="Helical" evidence="7">
    <location>
        <begin position="270"/>
        <end position="293"/>
    </location>
</feature>
<evidence type="ECO:0000256" key="1">
    <source>
        <dbReference type="ARBA" id="ARBA00004651"/>
    </source>
</evidence>
<dbReference type="InterPro" id="IPR000045">
    <property type="entry name" value="Prepilin_IV_endopep_pep"/>
</dbReference>
<keyword evidence="6 7" id="KW-0472">Membrane</keyword>
<dbReference type="GO" id="GO:0008168">
    <property type="term" value="F:methyltransferase activity"/>
    <property type="evidence" value="ECO:0007669"/>
    <property type="project" value="UniProtKB-KW"/>
</dbReference>
<evidence type="ECO:0000259" key="8">
    <source>
        <dbReference type="Pfam" id="PF01478"/>
    </source>
</evidence>
<keyword evidence="10" id="KW-0808">Transferase</keyword>
<keyword evidence="10" id="KW-0489">Methyltransferase</keyword>
<feature type="transmembrane region" description="Helical" evidence="7">
    <location>
        <begin position="110"/>
        <end position="128"/>
    </location>
</feature>
<dbReference type="Proteomes" id="UP000034601">
    <property type="component" value="Unassembled WGS sequence"/>
</dbReference>
<dbReference type="PANTHER" id="PTHR30487:SF0">
    <property type="entry name" value="PREPILIN LEADER PEPTIDASE_N-METHYLTRANSFERASE-RELATED"/>
    <property type="match status" value="1"/>
</dbReference>
<dbReference type="InterPro" id="IPR010627">
    <property type="entry name" value="Prepilin_pept_A24_N"/>
</dbReference>
<evidence type="ECO:0000256" key="3">
    <source>
        <dbReference type="ARBA" id="ARBA00022475"/>
    </source>
</evidence>
<dbReference type="InterPro" id="IPR050882">
    <property type="entry name" value="Prepilin_peptidase/N-MTase"/>
</dbReference>
<evidence type="ECO:0000259" key="9">
    <source>
        <dbReference type="Pfam" id="PF06750"/>
    </source>
</evidence>
<dbReference type="Pfam" id="PF01478">
    <property type="entry name" value="Peptidase_A24"/>
    <property type="match status" value="1"/>
</dbReference>
<dbReference type="PANTHER" id="PTHR30487">
    <property type="entry name" value="TYPE 4 PREPILIN-LIKE PROTEINS LEADER PEPTIDE-PROCESSING ENZYME"/>
    <property type="match status" value="1"/>
</dbReference>
<evidence type="ECO:0000256" key="7">
    <source>
        <dbReference type="SAM" id="Phobius"/>
    </source>
</evidence>
<keyword evidence="5 7" id="KW-1133">Transmembrane helix</keyword>
<protein>
    <submittedName>
        <fullName evidence="10">Putative type IV leader peptidase/N-methyltransferase</fullName>
    </submittedName>
</protein>
<keyword evidence="4 7" id="KW-0812">Transmembrane</keyword>
<feature type="transmembrane region" description="Helical" evidence="7">
    <location>
        <begin position="188"/>
        <end position="213"/>
    </location>
</feature>
<feature type="domain" description="Prepilin peptidase A24 N-terminal" evidence="9">
    <location>
        <begin position="7"/>
        <end position="86"/>
    </location>
</feature>
<keyword evidence="3" id="KW-1003">Cell membrane</keyword>
<dbReference type="GO" id="GO:0005886">
    <property type="term" value="C:plasma membrane"/>
    <property type="evidence" value="ECO:0007669"/>
    <property type="project" value="UniProtKB-SubCell"/>
</dbReference>
<feature type="transmembrane region" description="Helical" evidence="7">
    <location>
        <begin position="225"/>
        <end position="258"/>
    </location>
</feature>
<organism evidence="10 11">
    <name type="scientific">Candidatus Daviesbacteria bacterium GW2011_GWA2_40_9</name>
    <dbReference type="NCBI Taxonomy" id="1618424"/>
    <lineage>
        <taxon>Bacteria</taxon>
        <taxon>Candidatus Daviesiibacteriota</taxon>
    </lineage>
</organism>
<dbReference type="Pfam" id="PF06750">
    <property type="entry name" value="A24_N_bact"/>
    <property type="match status" value="1"/>
</dbReference>
<dbReference type="GO" id="GO:0004190">
    <property type="term" value="F:aspartic-type endopeptidase activity"/>
    <property type="evidence" value="ECO:0007669"/>
    <property type="project" value="InterPro"/>
</dbReference>
<evidence type="ECO:0000313" key="11">
    <source>
        <dbReference type="Proteomes" id="UP000034601"/>
    </source>
</evidence>
<evidence type="ECO:0000313" key="10">
    <source>
        <dbReference type="EMBL" id="KKR83854.1"/>
    </source>
</evidence>
<reference evidence="10 11" key="1">
    <citation type="journal article" date="2015" name="Nature">
        <title>rRNA introns, odd ribosomes, and small enigmatic genomes across a large radiation of phyla.</title>
        <authorList>
            <person name="Brown C.T."/>
            <person name="Hug L.A."/>
            <person name="Thomas B.C."/>
            <person name="Sharon I."/>
            <person name="Castelle C.J."/>
            <person name="Singh A."/>
            <person name="Wilkins M.J."/>
            <person name="Williams K.H."/>
            <person name="Banfield J.F."/>
        </authorList>
    </citation>
    <scope>NUCLEOTIDE SEQUENCE [LARGE SCALE GENOMIC DNA]</scope>
</reference>
<evidence type="ECO:0000256" key="4">
    <source>
        <dbReference type="ARBA" id="ARBA00022692"/>
    </source>
</evidence>
<evidence type="ECO:0000256" key="6">
    <source>
        <dbReference type="ARBA" id="ARBA00023136"/>
    </source>
</evidence>
<comment type="subcellular location">
    <subcellularLocation>
        <location evidence="1">Cell membrane</location>
        <topology evidence="1">Multi-pass membrane protein</topology>
    </subcellularLocation>
</comment>
<name>A0A0G0U456_9BACT</name>
<evidence type="ECO:0000256" key="2">
    <source>
        <dbReference type="ARBA" id="ARBA00005801"/>
    </source>
</evidence>
<proteinExistence type="inferred from homology"/>
<sequence length="300" mass="33348">MVIVGFIIGTVLGSFVEAVSNRLIKQTSILGRSYCEKCRKTLAWYDLFPVVSYLLLKGRCRYCQKKIPRQALIVEAGMGLAVALLFALTAPRFEMLVNFNQQTLLLGLELFFKLFVVSILAIVFLVDLRTGYIFDKVTYPAVALSGLFLIISTAAKSWFFYQDSLSSSLGKYFLPPYSNYVTDIIQRMWLAVGWSFLSAVALALIFVLLILITRGKGMGWGDVKYVLFLGLALGFPNNLVGIFLAFFLGAIVSVFLIAFGKKHFGQTIPFGPFLSLGAYLALLFGPQVLNSYLSSFKLGY</sequence>
<feature type="transmembrane region" description="Helical" evidence="7">
    <location>
        <begin position="72"/>
        <end position="90"/>
    </location>
</feature>
<dbReference type="EMBL" id="LCAB01000001">
    <property type="protein sequence ID" value="KKR83854.1"/>
    <property type="molecule type" value="Genomic_DNA"/>
</dbReference>
<dbReference type="Gene3D" id="1.20.120.1220">
    <property type="match status" value="1"/>
</dbReference>
<dbReference type="GO" id="GO:0032259">
    <property type="term" value="P:methylation"/>
    <property type="evidence" value="ECO:0007669"/>
    <property type="project" value="UniProtKB-KW"/>
</dbReference>
<dbReference type="PATRIC" id="fig|1618424.3.peg.80"/>